<feature type="domain" description="4Fe-4S ferredoxin-type" evidence="3">
    <location>
        <begin position="79"/>
        <end position="108"/>
    </location>
</feature>
<dbReference type="Pfam" id="PF13738">
    <property type="entry name" value="Pyr_redox_3"/>
    <property type="match status" value="1"/>
</dbReference>
<keyword evidence="1" id="KW-0285">Flavoprotein</keyword>
<protein>
    <submittedName>
        <fullName evidence="4">NAD(P)-binding domain-containing protein</fullName>
    </submittedName>
</protein>
<proteinExistence type="predicted"/>
<keyword evidence="2" id="KW-0560">Oxidoreductase</keyword>
<dbReference type="Proteomes" id="UP001177769">
    <property type="component" value="Chromosome"/>
</dbReference>
<accession>A0AA95ND58</accession>
<dbReference type="InterPro" id="IPR036188">
    <property type="entry name" value="FAD/NAD-bd_sf"/>
</dbReference>
<dbReference type="GO" id="GO:0016491">
    <property type="term" value="F:oxidoreductase activity"/>
    <property type="evidence" value="ECO:0007669"/>
    <property type="project" value="UniProtKB-KW"/>
</dbReference>
<evidence type="ECO:0000256" key="1">
    <source>
        <dbReference type="ARBA" id="ARBA00022630"/>
    </source>
</evidence>
<reference evidence="4" key="1">
    <citation type="submission" date="2023-01" db="EMBL/GenBank/DDBJ databases">
        <title>Whole genome sequence of Paucibacter sp. S2-9 isolated from pond sediment.</title>
        <authorList>
            <person name="Jung J.Y."/>
        </authorList>
    </citation>
    <scope>NUCLEOTIDE SEQUENCE</scope>
    <source>
        <strain evidence="4">S2-9</strain>
    </source>
</reference>
<organism evidence="4 5">
    <name type="scientific">Paucibacter sediminis</name>
    <dbReference type="NCBI Taxonomy" id="3019553"/>
    <lineage>
        <taxon>Bacteria</taxon>
        <taxon>Pseudomonadati</taxon>
        <taxon>Pseudomonadota</taxon>
        <taxon>Betaproteobacteria</taxon>
        <taxon>Burkholderiales</taxon>
        <taxon>Sphaerotilaceae</taxon>
        <taxon>Roseateles</taxon>
    </lineage>
</organism>
<dbReference type="AlphaFoldDB" id="A0AA95ND58"/>
<dbReference type="SUPFAM" id="SSF54862">
    <property type="entry name" value="4Fe-4S ferredoxins"/>
    <property type="match status" value="1"/>
</dbReference>
<evidence type="ECO:0000313" key="5">
    <source>
        <dbReference type="Proteomes" id="UP001177769"/>
    </source>
</evidence>
<sequence>MQPDHLLIYGTLAAGAVGLHLWLRGRRERGAAQAHQQAQEAGLNEPPSLHPVVDPARCIGSGGCATACPEGALGIVGGRATLINASACIGHGACHAACPVEAISLVFGTERRGVDIPSITPQFESNVPGIFIAGELGGMGLIRKATEQGRQAVEALRQRRAGPAELDVVIVGAGPAGISAGLAAMQHGLRYRLIEQEDSLGGAVYHYPRNKIAMTAPVKLALVGTVRMSEVSKEKLLEFWHGVVEKTGLSLHFRERMERVERRGDGFVVHTNAGSHAARSVLLAIGRRGSPRKLAVAGEELPKVVYRLVDAEQYRGQRVLVVGGGDSALEAALALAEQPATTVALSYRGAAFNRVKEKNRRALQQAAEAGRLELLLGSELLEIAPEAVRLRGASGELQRPNDAVIVCAGGVLPIPLLQQMGIAFQTKHGSA</sequence>
<name>A0AA95ND58_9BURK</name>
<gene>
    <name evidence="4" type="ORF">PFX98_22005</name>
</gene>
<evidence type="ECO:0000256" key="2">
    <source>
        <dbReference type="ARBA" id="ARBA00023002"/>
    </source>
</evidence>
<dbReference type="Pfam" id="PF13237">
    <property type="entry name" value="Fer4_10"/>
    <property type="match status" value="1"/>
</dbReference>
<dbReference type="PROSITE" id="PS51379">
    <property type="entry name" value="4FE4S_FER_2"/>
    <property type="match status" value="2"/>
</dbReference>
<dbReference type="EMBL" id="CP116346">
    <property type="protein sequence ID" value="WIT11533.1"/>
    <property type="molecule type" value="Genomic_DNA"/>
</dbReference>
<dbReference type="RefSeq" id="WP_285232614.1">
    <property type="nucleotide sequence ID" value="NZ_CP116346.1"/>
</dbReference>
<dbReference type="InterPro" id="IPR017896">
    <property type="entry name" value="4Fe4S_Fe-S-bd"/>
</dbReference>
<dbReference type="PRINTS" id="PR00469">
    <property type="entry name" value="PNDRDTASEII"/>
</dbReference>
<dbReference type="Gene3D" id="3.30.70.20">
    <property type="match status" value="1"/>
</dbReference>
<dbReference type="KEGG" id="pais:PFX98_22005"/>
<evidence type="ECO:0000259" key="3">
    <source>
        <dbReference type="PROSITE" id="PS51379"/>
    </source>
</evidence>
<dbReference type="InterPro" id="IPR050097">
    <property type="entry name" value="Ferredoxin-NADP_redctase_2"/>
</dbReference>
<dbReference type="SUPFAM" id="SSF51905">
    <property type="entry name" value="FAD/NAD(P)-binding domain"/>
    <property type="match status" value="1"/>
</dbReference>
<feature type="domain" description="4Fe-4S ferredoxin-type" evidence="3">
    <location>
        <begin position="49"/>
        <end position="78"/>
    </location>
</feature>
<evidence type="ECO:0000313" key="4">
    <source>
        <dbReference type="EMBL" id="WIT11533.1"/>
    </source>
</evidence>
<dbReference type="PRINTS" id="PR00368">
    <property type="entry name" value="FADPNR"/>
</dbReference>
<keyword evidence="5" id="KW-1185">Reference proteome</keyword>
<dbReference type="Gene3D" id="3.50.50.60">
    <property type="entry name" value="FAD/NAD(P)-binding domain"/>
    <property type="match status" value="2"/>
</dbReference>
<dbReference type="PANTHER" id="PTHR48105">
    <property type="entry name" value="THIOREDOXIN REDUCTASE 1-RELATED-RELATED"/>
    <property type="match status" value="1"/>
</dbReference>